<dbReference type="CDD" id="cd06685">
    <property type="entry name" value="PDZ7_GRIP1-2-like"/>
    <property type="match status" value="1"/>
</dbReference>
<gene>
    <name evidence="7" type="primary">LOC111106438</name>
</gene>
<dbReference type="Pfam" id="PF00595">
    <property type="entry name" value="PDZ"/>
    <property type="match status" value="6"/>
</dbReference>
<dbReference type="AlphaFoldDB" id="A0A8B8B078"/>
<evidence type="ECO:0000313" key="6">
    <source>
        <dbReference type="Proteomes" id="UP000694844"/>
    </source>
</evidence>
<dbReference type="GO" id="GO:0005737">
    <property type="term" value="C:cytoplasm"/>
    <property type="evidence" value="ECO:0007669"/>
    <property type="project" value="UniProtKB-SubCell"/>
</dbReference>
<feature type="domain" description="PDZ" evidence="5">
    <location>
        <begin position="523"/>
        <end position="602"/>
    </location>
</feature>
<dbReference type="FunFam" id="2.30.42.10:FF:000023">
    <property type="entry name" value="Glutamate receptor interacting protein 1"/>
    <property type="match status" value="1"/>
</dbReference>
<dbReference type="KEGG" id="cvn:111106438"/>
<reference evidence="7" key="1">
    <citation type="submission" date="2025-08" db="UniProtKB">
        <authorList>
            <consortium name="RefSeq"/>
        </authorList>
    </citation>
    <scope>IDENTIFICATION</scope>
    <source>
        <tissue evidence="7">Whole sample</tissue>
    </source>
</reference>
<dbReference type="OrthoDB" id="75502at2759"/>
<feature type="domain" description="PDZ" evidence="5">
    <location>
        <begin position="616"/>
        <end position="698"/>
    </location>
</feature>
<feature type="domain" description="PDZ" evidence="5">
    <location>
        <begin position="242"/>
        <end position="312"/>
    </location>
</feature>
<sequence length="1047" mass="114340">MPGWRPDCLRSSEQHPEVLRYRASNVSQLNNEIEVEQTGTAFIELHKKTGSGLGLIVSGGIDKESRAHISSFRPGGVAHRSDALQEGDFIVSVNGIKTRDMKHDEVINLLKNTGDQVLLEVEYQLPDTGFSDSFAVCCKQYTIHLVREGKSFGFTIRGGYHEQQHKTRPLIVTQVRPGGPADREGSLKIGDRILAINDYNVAHFSLSEASVFLQQSGREVSLLVEYDVSLMEAVNNAQGPLLIEIDKLPGMKLGVHLTQTTHQGKPCLCIDHIDPMSIADRCGALHIGDHITSIDGTSVDQMSIAEATRLIETHTQDTIKLELLPRRLVERQQSRDFISKNGLLNTPGCLPSMAPASSVPALPSSGSAPYGFGSSNALSSAPFGNSMMRLSGRSRKILHRIDPKQSSCMSISSAATSVVISNQICHVDTVEVSLCGDHKGIGLTVEGGPPEGVTVYYIQPGSAAERCGVIQEGDRVVGVNHIEISSQSAEEVNQLIRDHRHRCNITIEYDVAESVMPSSGIFVVKLPNHPKNLGLTINSIRRELIITSVKKGSVSYRCGSVQTGDRILAINDIRTEGLTVEDALHLLHSPEDIIKIKLRREEHPNDESCDESVVYTVELHRRGGPLGITISGTDSPGDPIIISDIIKGGLAEKTGAIHIGDLLLAINGEMMKGRTLTEATEMLQNAEDLITLKIARPIEANSKEWGLTRSRSRQRKGGHCSDRSATPAASIDSAMESWDSECHDTQLGVLGNGHSIQPMVVSRPRSRTNKSGRSMTSAGSNHSNALSSMDRIDDLCSEDDLDNHSDGGHGNGESSAVEEWVKSFEVYENSEMLQQISASLREKSTSSLDRRARPMSRSQSRRKQIAHSTAINYNSDIDLDKLMARPRKSRSAVRSSKSNAEMYQSHVQTIFSPTPVQLHKINLTRSTVVEDFGFGLSDGMYEKGVYISGVRKGSIADLNGLRPFDRVLQVNGIRTKDFDCALTIPLITEAGNSLYLIISRNPITKSASLGTKKLAGTQPFRDYRSYGEEKIYQNSSASSSVHSPKTV</sequence>
<dbReference type="Proteomes" id="UP000694844">
    <property type="component" value="Chromosome 8"/>
</dbReference>
<dbReference type="RefSeq" id="XP_022296817.1">
    <property type="nucleotide sequence ID" value="XM_022441109.1"/>
</dbReference>
<evidence type="ECO:0000259" key="5">
    <source>
        <dbReference type="PROSITE" id="PS50106"/>
    </source>
</evidence>
<dbReference type="PANTHER" id="PTHR46227">
    <property type="entry name" value="GLUTAMATE RECEPTOR-INTERACTING PROTEIN GRIP"/>
    <property type="match status" value="1"/>
</dbReference>
<dbReference type="PANTHER" id="PTHR46227:SF2">
    <property type="entry name" value="FI03335P"/>
    <property type="match status" value="1"/>
</dbReference>
<feature type="domain" description="PDZ" evidence="5">
    <location>
        <begin position="920"/>
        <end position="1002"/>
    </location>
</feature>
<proteinExistence type="predicted"/>
<dbReference type="InterPro" id="IPR043545">
    <property type="entry name" value="GRIP1/2"/>
</dbReference>
<dbReference type="GO" id="GO:0098887">
    <property type="term" value="P:neurotransmitter receptor transport, endosome to postsynaptic membrane"/>
    <property type="evidence" value="ECO:0007669"/>
    <property type="project" value="TreeGrafter"/>
</dbReference>
<feature type="compositionally biased region" description="Polar residues" evidence="4">
    <location>
        <begin position="771"/>
        <end position="787"/>
    </location>
</feature>
<organism evidence="6 7">
    <name type="scientific">Crassostrea virginica</name>
    <name type="common">Eastern oyster</name>
    <dbReference type="NCBI Taxonomy" id="6565"/>
    <lineage>
        <taxon>Eukaryota</taxon>
        <taxon>Metazoa</taxon>
        <taxon>Spiralia</taxon>
        <taxon>Lophotrochozoa</taxon>
        <taxon>Mollusca</taxon>
        <taxon>Bivalvia</taxon>
        <taxon>Autobranchia</taxon>
        <taxon>Pteriomorphia</taxon>
        <taxon>Ostreida</taxon>
        <taxon>Ostreoidea</taxon>
        <taxon>Ostreidae</taxon>
        <taxon>Crassostrea</taxon>
    </lineage>
</organism>
<keyword evidence="2" id="KW-0963">Cytoplasm</keyword>
<dbReference type="InterPro" id="IPR041489">
    <property type="entry name" value="PDZ_6"/>
</dbReference>
<feature type="compositionally biased region" description="Basic and acidic residues" evidence="4">
    <location>
        <begin position="840"/>
        <end position="852"/>
    </location>
</feature>
<dbReference type="SMART" id="SM00228">
    <property type="entry name" value="PDZ"/>
    <property type="match status" value="7"/>
</dbReference>
<dbReference type="FunFam" id="2.30.42.10:FF:000021">
    <property type="entry name" value="Glutamate receptor interacting protein 1"/>
    <property type="match status" value="1"/>
</dbReference>
<feature type="domain" description="PDZ" evidence="5">
    <location>
        <begin position="431"/>
        <end position="511"/>
    </location>
</feature>
<evidence type="ECO:0000256" key="2">
    <source>
        <dbReference type="ARBA" id="ARBA00022490"/>
    </source>
</evidence>
<dbReference type="Pfam" id="PF17820">
    <property type="entry name" value="PDZ_6"/>
    <property type="match status" value="1"/>
</dbReference>
<evidence type="ECO:0000256" key="1">
    <source>
        <dbReference type="ARBA" id="ARBA00004496"/>
    </source>
</evidence>
<comment type="subcellular location">
    <subcellularLocation>
        <location evidence="1">Cytoplasm</location>
    </subcellularLocation>
</comment>
<dbReference type="CDD" id="cd06681">
    <property type="entry name" value="PDZ2_GRIP1-2-like"/>
    <property type="match status" value="1"/>
</dbReference>
<feature type="region of interest" description="Disordered" evidence="4">
    <location>
        <begin position="705"/>
        <end position="730"/>
    </location>
</feature>
<feature type="domain" description="PDZ" evidence="5">
    <location>
        <begin position="142"/>
        <end position="228"/>
    </location>
</feature>
<feature type="domain" description="PDZ" evidence="5">
    <location>
        <begin position="42"/>
        <end position="125"/>
    </location>
</feature>
<evidence type="ECO:0000313" key="7">
    <source>
        <dbReference type="RefSeq" id="XP_022296817.1"/>
    </source>
</evidence>
<evidence type="ECO:0000256" key="3">
    <source>
        <dbReference type="ARBA" id="ARBA00022737"/>
    </source>
</evidence>
<feature type="region of interest" description="Disordered" evidence="4">
    <location>
        <begin position="839"/>
        <end position="867"/>
    </location>
</feature>
<name>A0A8B8B078_CRAVI</name>
<dbReference type="GeneID" id="111106438"/>
<dbReference type="InterPro" id="IPR036034">
    <property type="entry name" value="PDZ_sf"/>
</dbReference>
<evidence type="ECO:0000256" key="4">
    <source>
        <dbReference type="SAM" id="MobiDB-lite"/>
    </source>
</evidence>
<protein>
    <submittedName>
        <fullName evidence="7">Glutamate receptor-interacting protein 1-like isoform X1</fullName>
    </submittedName>
</protein>
<keyword evidence="6" id="KW-1185">Reference proteome</keyword>
<dbReference type="Gene3D" id="2.30.42.10">
    <property type="match status" value="7"/>
</dbReference>
<dbReference type="SUPFAM" id="SSF50156">
    <property type="entry name" value="PDZ domain-like"/>
    <property type="match status" value="7"/>
</dbReference>
<dbReference type="InterPro" id="IPR001478">
    <property type="entry name" value="PDZ"/>
</dbReference>
<feature type="region of interest" description="Disordered" evidence="4">
    <location>
        <begin position="749"/>
        <end position="815"/>
    </location>
</feature>
<dbReference type="PROSITE" id="PS50106">
    <property type="entry name" value="PDZ"/>
    <property type="match status" value="7"/>
</dbReference>
<accession>A0A8B8B078</accession>
<dbReference type="CDD" id="cd06684">
    <property type="entry name" value="PDZ3_GRIP1-2-like"/>
    <property type="match status" value="1"/>
</dbReference>
<keyword evidence="3" id="KW-0677">Repeat</keyword>